<keyword evidence="5" id="KW-0131">Cell cycle</keyword>
<comment type="caution">
    <text evidence="7">The sequence shown here is derived from an EMBL/GenBank/DDBJ whole genome shotgun (WGS) entry which is preliminary data.</text>
</comment>
<dbReference type="InterPro" id="IPR016024">
    <property type="entry name" value="ARM-type_fold"/>
</dbReference>
<evidence type="ECO:0000256" key="3">
    <source>
        <dbReference type="ARBA" id="ARBA00022776"/>
    </source>
</evidence>
<dbReference type="InterPro" id="IPR039776">
    <property type="entry name" value="Pds5"/>
</dbReference>
<evidence type="ECO:0000256" key="1">
    <source>
        <dbReference type="ARBA" id="ARBA00004123"/>
    </source>
</evidence>
<reference evidence="7" key="1">
    <citation type="submission" date="2023-07" db="EMBL/GenBank/DDBJ databases">
        <title>Black Yeasts Isolated from many extreme environments.</title>
        <authorList>
            <person name="Coleine C."/>
            <person name="Stajich J.E."/>
            <person name="Selbmann L."/>
        </authorList>
    </citation>
    <scope>NUCLEOTIDE SEQUENCE</scope>
    <source>
        <strain evidence="7">CCFEE 5485</strain>
    </source>
</reference>
<evidence type="ECO:0000256" key="6">
    <source>
        <dbReference type="SAM" id="MobiDB-lite"/>
    </source>
</evidence>
<dbReference type="Proteomes" id="UP001274830">
    <property type="component" value="Unassembled WGS sequence"/>
</dbReference>
<dbReference type="GO" id="GO:0000785">
    <property type="term" value="C:chromatin"/>
    <property type="evidence" value="ECO:0007669"/>
    <property type="project" value="TreeGrafter"/>
</dbReference>
<feature type="region of interest" description="Disordered" evidence="6">
    <location>
        <begin position="1"/>
        <end position="22"/>
    </location>
</feature>
<evidence type="ECO:0000256" key="4">
    <source>
        <dbReference type="ARBA" id="ARBA00023242"/>
    </source>
</evidence>
<feature type="compositionally biased region" description="Acidic residues" evidence="6">
    <location>
        <begin position="1452"/>
        <end position="1467"/>
    </location>
</feature>
<feature type="compositionally biased region" description="Basic and acidic residues" evidence="6">
    <location>
        <begin position="1335"/>
        <end position="1347"/>
    </location>
</feature>
<dbReference type="CDD" id="cd19953">
    <property type="entry name" value="PDS5"/>
    <property type="match status" value="1"/>
</dbReference>
<feature type="region of interest" description="Disordered" evidence="6">
    <location>
        <begin position="1290"/>
        <end position="1467"/>
    </location>
</feature>
<feature type="compositionally biased region" description="Low complexity" evidence="6">
    <location>
        <begin position="1413"/>
        <end position="1422"/>
    </location>
</feature>
<feature type="region of interest" description="Disordered" evidence="6">
    <location>
        <begin position="303"/>
        <end position="333"/>
    </location>
</feature>
<dbReference type="Pfam" id="PF20168">
    <property type="entry name" value="PDS5"/>
    <property type="match status" value="1"/>
</dbReference>
<evidence type="ECO:0000256" key="2">
    <source>
        <dbReference type="ARBA" id="ARBA00022618"/>
    </source>
</evidence>
<feature type="compositionally biased region" description="Acidic residues" evidence="6">
    <location>
        <begin position="13"/>
        <end position="22"/>
    </location>
</feature>
<evidence type="ECO:0000313" key="7">
    <source>
        <dbReference type="EMBL" id="KAK3676090.1"/>
    </source>
</evidence>
<comment type="subcellular location">
    <subcellularLocation>
        <location evidence="1">Nucleus</location>
    </subcellularLocation>
</comment>
<dbReference type="GO" id="GO:0051301">
    <property type="term" value="P:cell division"/>
    <property type="evidence" value="ECO:0007669"/>
    <property type="project" value="UniProtKB-KW"/>
</dbReference>
<feature type="compositionally biased region" description="Basic and acidic residues" evidence="6">
    <location>
        <begin position="1305"/>
        <end position="1317"/>
    </location>
</feature>
<gene>
    <name evidence="7" type="primary">PDS5</name>
    <name evidence="7" type="ORF">LTR78_003840</name>
</gene>
<keyword evidence="8" id="KW-1185">Reference proteome</keyword>
<dbReference type="GO" id="GO:0006281">
    <property type="term" value="P:DNA repair"/>
    <property type="evidence" value="ECO:0007669"/>
    <property type="project" value="TreeGrafter"/>
</dbReference>
<evidence type="ECO:0000256" key="5">
    <source>
        <dbReference type="ARBA" id="ARBA00023306"/>
    </source>
</evidence>
<dbReference type="GO" id="GO:0007064">
    <property type="term" value="P:mitotic sister chromatid cohesion"/>
    <property type="evidence" value="ECO:0007669"/>
    <property type="project" value="InterPro"/>
</dbReference>
<proteinExistence type="predicted"/>
<dbReference type="PANTHER" id="PTHR12663:SF0">
    <property type="entry name" value="PRECOCIOUS DISSOCIATION OF SISTERS 5, ISOFORM A"/>
    <property type="match status" value="1"/>
</dbReference>
<dbReference type="Gene3D" id="1.25.10.10">
    <property type="entry name" value="Leucine-rich Repeat Variant"/>
    <property type="match status" value="1"/>
</dbReference>
<dbReference type="InterPro" id="IPR011989">
    <property type="entry name" value="ARM-like"/>
</dbReference>
<keyword evidence="4" id="KW-0539">Nucleus</keyword>
<sequence>MARGRRRAAAPDPVEEEPGVSDQAMEDVMQDPANTLQFDEALTWRSGKPIPVSDLLRRLRTLHEELQPMDQSEADRETLVPKAQELANVQLLGHKDKGVKAWTLLNIVEMFKLLAPDAPYKSAQLKQIFDLFVSHVIPALASPGDPYNQQHFLILTSLTTVKSIVLLTDIPGSDALVLNLFTNCFDVMIGNVKGADREQIGKNVEYHMTNMLCTLVDECPVLPTGAVDIILAQFLRADPATLSSVKKKGGAPTSSIVVREVSPAYNMARSVCNTCADTMSRAVGQYFSSVLIDASESLPAVKPFKSRGRKRTHDESEDESDDGMITPPAEDDIREVEKAHRLLRELWRSSPDVIRNIIPQMESQVSAENVQLRTMAVQTVGDMAAGIGATGPPPPLFLDPAAYPSQSLEPSDANIPPENPLLVPAAPHAFSSVYPGAYKSFIDRRRDKNPQVRSAFTTAVGRILSTSGGGKGLDTDQETDLLRYLSDLLTDIDERVRLAAVQAVGGFDFNTFQEKVGKHGGANTTGSVLHNLVERIKDRKHNVRVAAVELLARIWGVASGAMAEGSDRARDLFSPIATNIFNAVYINDRELNALVQRVLYESLLPVGFPPLKARQPTADSQRVADSQVLQEDQDPDAIRAERVLTLLRDLDEKARKVFFALQHQSIGKAKYMEKYLNACTLVYGTSDKEHDIDDKAARNELNTMIEALSKLDPEPQIASDDLKKFAKHHDKRSYQLIRFCYAPDSDYRKIVKATKELTKRLEDAPSGMLTVLNTVLPLTRSLSNLVYNRSHMPTIMATARSDMKGLGSAAHDILKQISADAPDVFRVHIREMCDGLRKQAPTVKTPNQPSAVDELKACAGFAQRFPEDMPQDRDFYKAMTAFAKYGSPPEAAKHAVTVIVASADKKEMYIKDILGYAITDFDYGAECFLARLAAISQLRLIAYKDTADHSDQIMAIAAANILGQVRTMDSASEAEWSDAINDDLASKLWAIKILVNGLRGIVNSGSSDDAQDEIASAAVNVYKFLNTLVEKEGELSKTDITARHHRSHLRLVAANQLLKLSCNRAIDQYFTPGDFNRLARVAQDNLPEVRRGIVRTLRKYLGQARLPNRFYAIVFLYAFEPQRAILEPTATWLKARATLSTKAKDTAIESVFARFLSLLAHHQDFSREAEELEDFVEYILFYLKNVATQENLPMIYHLAQRLKAVQDGIDPDKSENLYVMSDLAEATIRCYQDVQGWSLQLYPGKARMPSGIFAALPSHIIAQEIAEKNYIPADLAENLEDLVKASMRTKKRKAESSIKQPASKKVKEENEGGEKKRLPVKKASKAAKPAKTPKRRLEDTIPSSDRRKSARASNIKTYAESSDSSADEGAEQGDESDDDNDPEANKENVTSPTPPASDLTPALPRTAEKQKPVKPTKAANKAAVKKIAHAAPKRSTRATRASKEKDVMDIPSDNEAELSEPPGDVEG</sequence>
<keyword evidence="2" id="KW-0132">Cell division</keyword>
<accession>A0AAE1C2V6</accession>
<dbReference type="SUPFAM" id="SSF48371">
    <property type="entry name" value="ARM repeat"/>
    <property type="match status" value="1"/>
</dbReference>
<evidence type="ECO:0000313" key="8">
    <source>
        <dbReference type="Proteomes" id="UP001274830"/>
    </source>
</evidence>
<protein>
    <submittedName>
        <fullName evidence="7">Sister chromatid cohesion protein pds5</fullName>
    </submittedName>
</protein>
<keyword evidence="3" id="KW-0498">Mitosis</keyword>
<organism evidence="7 8">
    <name type="scientific">Recurvomyces mirabilis</name>
    <dbReference type="NCBI Taxonomy" id="574656"/>
    <lineage>
        <taxon>Eukaryota</taxon>
        <taxon>Fungi</taxon>
        <taxon>Dikarya</taxon>
        <taxon>Ascomycota</taxon>
        <taxon>Pezizomycotina</taxon>
        <taxon>Dothideomycetes</taxon>
        <taxon>Dothideomycetidae</taxon>
        <taxon>Mycosphaerellales</taxon>
        <taxon>Teratosphaeriaceae</taxon>
        <taxon>Recurvomyces</taxon>
    </lineage>
</organism>
<dbReference type="PANTHER" id="PTHR12663">
    <property type="entry name" value="ANDROGEN INDUCED INHIBITOR OF PROLIFERATION AS3 / PDS5-RELATED"/>
    <property type="match status" value="1"/>
</dbReference>
<dbReference type="GeneID" id="89964479"/>
<dbReference type="RefSeq" id="XP_064692692.1">
    <property type="nucleotide sequence ID" value="XM_064839933.1"/>
</dbReference>
<feature type="compositionally biased region" description="Acidic residues" evidence="6">
    <location>
        <begin position="1365"/>
        <end position="1382"/>
    </location>
</feature>
<dbReference type="GO" id="GO:0005634">
    <property type="term" value="C:nucleus"/>
    <property type="evidence" value="ECO:0007669"/>
    <property type="project" value="UniProtKB-SubCell"/>
</dbReference>
<feature type="compositionally biased region" description="Basic residues" evidence="6">
    <location>
        <begin position="1423"/>
        <end position="1437"/>
    </location>
</feature>
<name>A0AAE1C2V6_9PEZI</name>
<dbReference type="EMBL" id="JAUTXT010000011">
    <property type="protein sequence ID" value="KAK3676090.1"/>
    <property type="molecule type" value="Genomic_DNA"/>
</dbReference>